<comment type="similarity">
    <text evidence="1">Belongs to the aspartyl/asparaginyl beta-hydroxylase family.</text>
</comment>
<keyword evidence="2" id="KW-0223">Dioxygenase</keyword>
<sequence length="238" mass="27081">MYVTVNYPIDSFSFSGDIVMQDRFASAFQHAPSPTDRPAFYPLAQFPRLQELALNWEVIRDECMNLDAPLLEIDRVGKNHDQVHAEIIDHVRKGGRYGWLLGWKSDGSFNRDWTQYGLVVRDQAIPFAAEAMPRTIEMLGRIKGIKVCALSRMMPNVLLSTHRHPELLEQGMLQMHITLDAAVEGNYAYLNVAGHFNQNQVGNAIVFDGSLDHFALNASPVPRTIFYMEFERDKQIQG</sequence>
<keyword evidence="3" id="KW-0560">Oxidoreductase</keyword>
<dbReference type="InterPro" id="IPR051821">
    <property type="entry name" value="Asp/Asn_beta-hydroxylase"/>
</dbReference>
<dbReference type="Gene3D" id="2.60.120.330">
    <property type="entry name" value="B-lactam Antibiotic, Isopenicillin N Synthase, Chain"/>
    <property type="match status" value="1"/>
</dbReference>
<gene>
    <name evidence="5" type="ORF">DM48_2941</name>
</gene>
<comment type="caution">
    <text evidence="5">The sequence shown here is derived from an EMBL/GenBank/DDBJ whole genome shotgun (WGS) entry which is preliminary data.</text>
</comment>
<protein>
    <submittedName>
        <fullName evidence="5">Aspartyl/Asparaginyl beta-hydroxylase family protein</fullName>
    </submittedName>
</protein>
<feature type="domain" description="Aspartyl/asparaginy/proline hydroxylase" evidence="4">
    <location>
        <begin position="55"/>
        <end position="232"/>
    </location>
</feature>
<dbReference type="PANTHER" id="PTHR46332">
    <property type="entry name" value="ASPARTATE BETA-HYDROXYLASE DOMAIN-CONTAINING PROTEIN 2"/>
    <property type="match status" value="1"/>
</dbReference>
<dbReference type="PANTHER" id="PTHR46332:SF5">
    <property type="entry name" value="ASPARTATE BETA-HYDROXYLASE DOMAIN CONTAINING 2"/>
    <property type="match status" value="1"/>
</dbReference>
<dbReference type="Pfam" id="PF05118">
    <property type="entry name" value="Asp_Arg_Hydrox"/>
    <property type="match status" value="1"/>
</dbReference>
<dbReference type="InterPro" id="IPR007803">
    <property type="entry name" value="Asp/Arg/Pro-Hydrxlase"/>
</dbReference>
<evidence type="ECO:0000256" key="3">
    <source>
        <dbReference type="ARBA" id="ARBA00023002"/>
    </source>
</evidence>
<evidence type="ECO:0000259" key="4">
    <source>
        <dbReference type="Pfam" id="PF05118"/>
    </source>
</evidence>
<evidence type="ECO:0000256" key="2">
    <source>
        <dbReference type="ARBA" id="ARBA00022964"/>
    </source>
</evidence>
<evidence type="ECO:0000313" key="6">
    <source>
        <dbReference type="Proteomes" id="UP000029590"/>
    </source>
</evidence>
<dbReference type="KEGG" id="bgo:BM43_4825"/>
<dbReference type="Proteomes" id="UP000029590">
    <property type="component" value="Unassembled WGS sequence"/>
</dbReference>
<organism evidence="5 6">
    <name type="scientific">Burkholderia gladioli</name>
    <name type="common">Pseudomonas marginata</name>
    <name type="synonym">Phytomonas marginata</name>
    <dbReference type="NCBI Taxonomy" id="28095"/>
    <lineage>
        <taxon>Bacteria</taxon>
        <taxon>Pseudomonadati</taxon>
        <taxon>Pseudomonadota</taxon>
        <taxon>Betaproteobacteria</taxon>
        <taxon>Burkholderiales</taxon>
        <taxon>Burkholderiaceae</taxon>
        <taxon>Burkholderia</taxon>
    </lineage>
</organism>
<name>A0AAW3EW98_BURGA</name>
<evidence type="ECO:0000313" key="5">
    <source>
        <dbReference type="EMBL" id="KGC12854.1"/>
    </source>
</evidence>
<dbReference type="AlphaFoldDB" id="A0AAW3EW98"/>
<dbReference type="InterPro" id="IPR027443">
    <property type="entry name" value="IPNS-like_sf"/>
</dbReference>
<dbReference type="GO" id="GO:0051213">
    <property type="term" value="F:dioxygenase activity"/>
    <property type="evidence" value="ECO:0007669"/>
    <property type="project" value="UniProtKB-KW"/>
</dbReference>
<evidence type="ECO:0000256" key="1">
    <source>
        <dbReference type="ARBA" id="ARBA00007730"/>
    </source>
</evidence>
<dbReference type="EMBL" id="JPGG01000016">
    <property type="protein sequence ID" value="KGC12854.1"/>
    <property type="molecule type" value="Genomic_DNA"/>
</dbReference>
<proteinExistence type="inferred from homology"/>
<reference evidence="5 6" key="1">
    <citation type="submission" date="2014-04" db="EMBL/GenBank/DDBJ databases">
        <authorList>
            <person name="Bishop-Lilly K.A."/>
            <person name="Broomall S.M."/>
            <person name="Chain P.S."/>
            <person name="Chertkov O."/>
            <person name="Coyne S.R."/>
            <person name="Daligault H.E."/>
            <person name="Davenport K.W."/>
            <person name="Erkkila T."/>
            <person name="Frey K.G."/>
            <person name="Gibbons H.S."/>
            <person name="Gu W."/>
            <person name="Jaissle J."/>
            <person name="Johnson S.L."/>
            <person name="Koroleva G.I."/>
            <person name="Ladner J.T."/>
            <person name="Lo C.-C."/>
            <person name="Minogue T.D."/>
            <person name="Munk C."/>
            <person name="Palacios G.F."/>
            <person name="Redden C.L."/>
            <person name="Rosenzweig C.N."/>
            <person name="Scholz M.B."/>
            <person name="Teshima H."/>
            <person name="Xu Y."/>
        </authorList>
    </citation>
    <scope>NUCLEOTIDE SEQUENCE [LARGE SCALE GENOMIC DNA]</scope>
    <source>
        <strain evidence="6">gladioli</strain>
    </source>
</reference>
<accession>A0AAW3EW98</accession>